<dbReference type="InterPro" id="IPR027477">
    <property type="entry name" value="Succ_DH/fumarate_Rdtase_cat_sf"/>
</dbReference>
<dbReference type="Pfam" id="PF04205">
    <property type="entry name" value="FMN_bind"/>
    <property type="match status" value="1"/>
</dbReference>
<evidence type="ECO:0000256" key="5">
    <source>
        <dbReference type="ARBA" id="ARBA00022827"/>
    </source>
</evidence>
<keyword evidence="4 8" id="KW-0285">Flavoprotein</keyword>
<comment type="caution">
    <text evidence="10">The sequence shown here is derived from an EMBL/GenBank/DDBJ whole genome shotgun (WGS) entry which is preliminary data.</text>
</comment>
<dbReference type="Proteomes" id="UP000449710">
    <property type="component" value="Unassembled WGS sequence"/>
</dbReference>
<comment type="similarity">
    <text evidence="1 8">Belongs to the FAD-dependent oxidoreductase 2 family. FRD/SDH subfamily.</text>
</comment>
<dbReference type="GO" id="GO:0016020">
    <property type="term" value="C:membrane"/>
    <property type="evidence" value="ECO:0007669"/>
    <property type="project" value="InterPro"/>
</dbReference>
<comment type="cofactor">
    <cofactor evidence="8">
        <name>FMN</name>
        <dbReference type="ChEBI" id="CHEBI:58210"/>
    </cofactor>
    <text evidence="8">Binds 1 or 2 FMN covalently per subunit.</text>
</comment>
<evidence type="ECO:0000256" key="2">
    <source>
        <dbReference type="ARBA" id="ARBA00013137"/>
    </source>
</evidence>
<dbReference type="RefSeq" id="WP_160721920.1">
    <property type="nucleotide sequence ID" value="NZ_SUMG01000012.1"/>
</dbReference>
<dbReference type="SMART" id="SM00900">
    <property type="entry name" value="FMN_bind"/>
    <property type="match status" value="1"/>
</dbReference>
<dbReference type="EMBL" id="SUMG01000012">
    <property type="protein sequence ID" value="NBG88860.1"/>
    <property type="molecule type" value="Genomic_DNA"/>
</dbReference>
<dbReference type="SUPFAM" id="SSF51905">
    <property type="entry name" value="FAD/NAD(P)-binding domain"/>
    <property type="match status" value="1"/>
</dbReference>
<dbReference type="InterPro" id="IPR003953">
    <property type="entry name" value="FAD-dep_OxRdtase_2_FAD-bd"/>
</dbReference>
<evidence type="ECO:0000313" key="11">
    <source>
        <dbReference type="Proteomes" id="UP000449710"/>
    </source>
</evidence>
<proteinExistence type="inferred from homology"/>
<reference evidence="10 11" key="1">
    <citation type="submission" date="2019-04" db="EMBL/GenBank/DDBJ databases">
        <title>Isachenkonia alkalipeptolytica gen. nov. sp. nov. a new anaerobic, alkiliphilic organothrophic bacterium capable to reduce synthesized ferrihydrite isolated from a soda lake.</title>
        <authorList>
            <person name="Toshchakov S.V."/>
            <person name="Zavarzina D.G."/>
            <person name="Zhilina T.N."/>
            <person name="Kostrikina N.A."/>
            <person name="Kublanov I.V."/>
        </authorList>
    </citation>
    <scope>NUCLEOTIDE SEQUENCE [LARGE SCALE GENOMIC DNA]</scope>
    <source>
        <strain evidence="10 11">Z-1701</strain>
    </source>
</reference>
<feature type="signal peptide" evidence="8">
    <location>
        <begin position="1"/>
        <end position="21"/>
    </location>
</feature>
<dbReference type="Gene3D" id="3.90.700.10">
    <property type="entry name" value="Succinate dehydrogenase/fumarate reductase flavoprotein, catalytic domain"/>
    <property type="match status" value="1"/>
</dbReference>
<gene>
    <name evidence="10" type="ORF">ISALK_10145</name>
</gene>
<comment type="catalytic activity">
    <reaction evidence="7 8">
        <text>dihydrourocanate + A = urocanate + AH2</text>
        <dbReference type="Rhea" id="RHEA:36059"/>
        <dbReference type="ChEBI" id="CHEBI:13193"/>
        <dbReference type="ChEBI" id="CHEBI:17499"/>
        <dbReference type="ChEBI" id="CHEBI:27247"/>
        <dbReference type="ChEBI" id="CHEBI:72991"/>
        <dbReference type="EC" id="1.3.99.33"/>
    </reaction>
</comment>
<dbReference type="SUPFAM" id="SSF56425">
    <property type="entry name" value="Succinate dehydrogenase/fumarate reductase flavoprotein, catalytic domain"/>
    <property type="match status" value="1"/>
</dbReference>
<dbReference type="PRINTS" id="PR00368">
    <property type="entry name" value="FADPNR"/>
</dbReference>
<evidence type="ECO:0000256" key="3">
    <source>
        <dbReference type="ARBA" id="ARBA00015872"/>
    </source>
</evidence>
<dbReference type="NCBIfam" id="TIGR01813">
    <property type="entry name" value="flavo_cyto_c"/>
    <property type="match status" value="1"/>
</dbReference>
<sequence>MKNFKKTMILLLILGMVFSLAACGDEADGGEASEESSEITPMTEGEYLMEVDGYKPMTVEVTLSETAVESIEIIQHDETEGVSDAALEEIPKEIVEKQSVSIDAVSGATETSNGVITAVTNAIEEAGGVVDEFKAAESGDVAEEESSDPVALSSGEIPESWDDTYDVVVVGGGFAGLAAAENASTSGAETLLIDKMPALGGNSQINGGVYASHTSRIADDLYDKLNLEPDSAEQHIEDTLEGGDNFSDEKLVENFVYGAPVFLDMMLENGLEVRESITRPGGHYGYRTYTTINGIGADIVSVQRKMLDETSTEVMLNTKMVQIYRDNTEEQRVVGIRVETNDGMKNIKAENGVVLTTGGFSGNEEMRSTHVPTLSEDDLTSNHVGATGEGITIAQAIGAGTKHMSYIQLYPFSNPENGRLDAAALIPFSGPSSGVVYVDVEGNRYVNEGGRRDVCARAAQESGGFPTFAIFGQEIVEKGGFIEESQLNEMIDSDRVFKADSLEELADMINDHEYQGESVSMPGESLNETILDHNSYVADGEDPEFGKQIDTGSMLSIDEGPYYAVPQWPSVHHTMGGLTISDRTEVQDIYGEVIPGLFAAGEVVGGVHGSNRLGSNAIPDAAVHGYIAGQMAAEGALPEFVPER</sequence>
<keyword evidence="11" id="KW-1185">Reference proteome</keyword>
<dbReference type="InterPro" id="IPR036188">
    <property type="entry name" value="FAD/NAD-bd_sf"/>
</dbReference>
<dbReference type="PANTHER" id="PTHR43400:SF7">
    <property type="entry name" value="FAD-DEPENDENT OXIDOREDUCTASE 2 FAD BINDING DOMAIN-CONTAINING PROTEIN"/>
    <property type="match status" value="1"/>
</dbReference>
<dbReference type="PANTHER" id="PTHR43400">
    <property type="entry name" value="FUMARATE REDUCTASE"/>
    <property type="match status" value="1"/>
</dbReference>
<evidence type="ECO:0000259" key="9">
    <source>
        <dbReference type="SMART" id="SM00900"/>
    </source>
</evidence>
<organism evidence="10 11">
    <name type="scientific">Isachenkonia alkalipeptolytica</name>
    <dbReference type="NCBI Taxonomy" id="2565777"/>
    <lineage>
        <taxon>Bacteria</taxon>
        <taxon>Bacillati</taxon>
        <taxon>Bacillota</taxon>
        <taxon>Clostridia</taxon>
        <taxon>Eubacteriales</taxon>
        <taxon>Clostridiaceae</taxon>
        <taxon>Isachenkonia</taxon>
    </lineage>
</organism>
<dbReference type="PROSITE" id="PS51257">
    <property type="entry name" value="PROKAR_LIPOPROTEIN"/>
    <property type="match status" value="1"/>
</dbReference>
<dbReference type="InterPro" id="IPR007329">
    <property type="entry name" value="FMN-bd"/>
</dbReference>
<evidence type="ECO:0000313" key="10">
    <source>
        <dbReference type="EMBL" id="NBG88860.1"/>
    </source>
</evidence>
<dbReference type="GO" id="GO:0033765">
    <property type="term" value="F:steroid dehydrogenase activity, acting on the CH-CH group of donors"/>
    <property type="evidence" value="ECO:0007669"/>
    <property type="project" value="UniProtKB-ARBA"/>
</dbReference>
<dbReference type="InterPro" id="IPR010960">
    <property type="entry name" value="Flavocytochrome_c"/>
</dbReference>
<accession>A0AA44BF60</accession>
<evidence type="ECO:0000256" key="4">
    <source>
        <dbReference type="ARBA" id="ARBA00022630"/>
    </source>
</evidence>
<comment type="cofactor">
    <cofactor evidence="8">
        <name>FAD</name>
        <dbReference type="ChEBI" id="CHEBI:57692"/>
    </cofactor>
    <text evidence="8">Binds 1 FAD per subunit.</text>
</comment>
<feature type="chain" id="PRO_5041487475" description="Urocanate reductase" evidence="8">
    <location>
        <begin position="22"/>
        <end position="644"/>
    </location>
</feature>
<evidence type="ECO:0000256" key="8">
    <source>
        <dbReference type="RuleBase" id="RU366062"/>
    </source>
</evidence>
<evidence type="ECO:0000256" key="6">
    <source>
        <dbReference type="ARBA" id="ARBA00023002"/>
    </source>
</evidence>
<name>A0AA44BF60_9CLOT</name>
<dbReference type="Pfam" id="PF00890">
    <property type="entry name" value="FAD_binding_2"/>
    <property type="match status" value="1"/>
</dbReference>
<evidence type="ECO:0000256" key="1">
    <source>
        <dbReference type="ARBA" id="ARBA00008040"/>
    </source>
</evidence>
<dbReference type="GO" id="GO:0010181">
    <property type="term" value="F:FMN binding"/>
    <property type="evidence" value="ECO:0007669"/>
    <property type="project" value="InterPro"/>
</dbReference>
<keyword evidence="6 8" id="KW-0560">Oxidoreductase</keyword>
<protein>
    <recommendedName>
        <fullName evidence="3 8">Urocanate reductase</fullName>
        <ecNumber evidence="2 8">1.3.99.33</ecNumber>
    </recommendedName>
</protein>
<dbReference type="EC" id="1.3.99.33" evidence="2 8"/>
<dbReference type="InterPro" id="IPR050315">
    <property type="entry name" value="FAD-oxidoreductase_2"/>
</dbReference>
<keyword evidence="8" id="KW-0732">Signal</keyword>
<dbReference type="Gene3D" id="3.90.1010.20">
    <property type="match status" value="1"/>
</dbReference>
<dbReference type="Gene3D" id="3.50.50.60">
    <property type="entry name" value="FAD/NAD(P)-binding domain"/>
    <property type="match status" value="1"/>
</dbReference>
<evidence type="ECO:0000256" key="7">
    <source>
        <dbReference type="ARBA" id="ARBA00049922"/>
    </source>
</evidence>
<keyword evidence="5 8" id="KW-0274">FAD</keyword>
<dbReference type="AlphaFoldDB" id="A0AA44BF60"/>
<feature type="domain" description="FMN-binding" evidence="9">
    <location>
        <begin position="53"/>
        <end position="126"/>
    </location>
</feature>